<dbReference type="Proteomes" id="UP000799776">
    <property type="component" value="Unassembled WGS sequence"/>
</dbReference>
<accession>A0A9P4LVU9</accession>
<proteinExistence type="predicted"/>
<keyword evidence="4" id="KW-1185">Reference proteome</keyword>
<feature type="compositionally biased region" description="Pro residues" evidence="1">
    <location>
        <begin position="310"/>
        <end position="325"/>
    </location>
</feature>
<feature type="compositionally biased region" description="Polar residues" evidence="1">
    <location>
        <begin position="444"/>
        <end position="456"/>
    </location>
</feature>
<feature type="compositionally biased region" description="Basic and acidic residues" evidence="1">
    <location>
        <begin position="554"/>
        <end position="585"/>
    </location>
</feature>
<organism evidence="3 4">
    <name type="scientific">Saccharata proteae CBS 121410</name>
    <dbReference type="NCBI Taxonomy" id="1314787"/>
    <lineage>
        <taxon>Eukaryota</taxon>
        <taxon>Fungi</taxon>
        <taxon>Dikarya</taxon>
        <taxon>Ascomycota</taxon>
        <taxon>Pezizomycotina</taxon>
        <taxon>Dothideomycetes</taxon>
        <taxon>Dothideomycetes incertae sedis</taxon>
        <taxon>Botryosphaeriales</taxon>
        <taxon>Saccharataceae</taxon>
        <taxon>Saccharata</taxon>
    </lineage>
</organism>
<feature type="compositionally biased region" description="Polar residues" evidence="1">
    <location>
        <begin position="128"/>
        <end position="137"/>
    </location>
</feature>
<evidence type="ECO:0000313" key="4">
    <source>
        <dbReference type="Proteomes" id="UP000799776"/>
    </source>
</evidence>
<protein>
    <submittedName>
        <fullName evidence="3">Uncharacterized protein</fullName>
    </submittedName>
</protein>
<keyword evidence="2" id="KW-0812">Transmembrane</keyword>
<feature type="compositionally biased region" description="Polar residues" evidence="1">
    <location>
        <begin position="276"/>
        <end position="285"/>
    </location>
</feature>
<comment type="caution">
    <text evidence="3">The sequence shown here is derived from an EMBL/GenBank/DDBJ whole genome shotgun (WGS) entry which is preliminary data.</text>
</comment>
<feature type="compositionally biased region" description="Low complexity" evidence="1">
    <location>
        <begin position="406"/>
        <end position="432"/>
    </location>
</feature>
<feature type="transmembrane region" description="Helical" evidence="2">
    <location>
        <begin position="71"/>
        <end position="95"/>
    </location>
</feature>
<feature type="region of interest" description="Disordered" evidence="1">
    <location>
        <begin position="106"/>
        <end position="239"/>
    </location>
</feature>
<feature type="compositionally biased region" description="Low complexity" evidence="1">
    <location>
        <begin position="468"/>
        <end position="481"/>
    </location>
</feature>
<name>A0A9P4LVU9_9PEZI</name>
<feature type="region of interest" description="Disordered" evidence="1">
    <location>
        <begin position="258"/>
        <end position="625"/>
    </location>
</feature>
<evidence type="ECO:0000313" key="3">
    <source>
        <dbReference type="EMBL" id="KAF2087870.1"/>
    </source>
</evidence>
<dbReference type="AlphaFoldDB" id="A0A9P4LVU9"/>
<gene>
    <name evidence="3" type="ORF">K490DRAFT_56450</name>
</gene>
<evidence type="ECO:0000256" key="1">
    <source>
        <dbReference type="SAM" id="MobiDB-lite"/>
    </source>
</evidence>
<keyword evidence="2" id="KW-0472">Membrane</keyword>
<dbReference type="EMBL" id="ML978718">
    <property type="protein sequence ID" value="KAF2087870.1"/>
    <property type="molecule type" value="Genomic_DNA"/>
</dbReference>
<sequence>MSINDTKFDSLFDYDNVHPFHHRHPKLPSEQRSGYDDSRIKLELSVYLKPSSTSASNSSNATGEPLSTPQIVGVTVAGVSAVLLAAGVLFLLACLRRRDRRKQKLRQQQQKAFWDPADPFGEGEPTDKSWTPPTQSLRDPRRGAGGVGIGIAHSQWPPVRELDTSAQKPKPRPITPPTRPPRPDEIGLAISPDTPVGSSASFESERTVSKLLPDKPNPAHVRDGSASEPPAMRESSATQFTVFEEDTAVRRSLHPVKAVQLPLPLPLLPAIPPRSAQRSLKSGSVQDGGKNIRTSQQPALSLRIPYEGASPPPYPLPLQPRPKTPSPNRGPETHTAKPQPHQPTTCTSNKPSTTVPVDPSSSTDDIFDYYTHDSSSPHSIQKTPPTVYTGTPAASTPTLPQPPLISHAHSSTSSSSVTDFEPFFPDDITPPTDAEDAHDPDDPTNGTKHGSNSVTKPLSPVLESGNIATATTTARAAASAAPQPEGDTSPIHKLRYPKVPRASNQAVARVVPRPSLKQHQHQQQQNLLARRRGDDKAMEIGRGLWISGSDSSDADERADKGSPRPRGRATDRSRETRERGEEDVGRGTQVAGPAAGLSSPSWGPPKLTPTRRGEDLVISVAYGGR</sequence>
<feature type="compositionally biased region" description="Pro residues" evidence="1">
    <location>
        <begin position="263"/>
        <end position="272"/>
    </location>
</feature>
<keyword evidence="2" id="KW-1133">Transmembrane helix</keyword>
<feature type="compositionally biased region" description="Polar residues" evidence="1">
    <location>
        <begin position="372"/>
        <end position="398"/>
    </location>
</feature>
<dbReference type="OrthoDB" id="3946741at2759"/>
<reference evidence="3" key="1">
    <citation type="journal article" date="2020" name="Stud. Mycol.">
        <title>101 Dothideomycetes genomes: a test case for predicting lifestyles and emergence of pathogens.</title>
        <authorList>
            <person name="Haridas S."/>
            <person name="Albert R."/>
            <person name="Binder M."/>
            <person name="Bloem J."/>
            <person name="Labutti K."/>
            <person name="Salamov A."/>
            <person name="Andreopoulos B."/>
            <person name="Baker S."/>
            <person name="Barry K."/>
            <person name="Bills G."/>
            <person name="Bluhm B."/>
            <person name="Cannon C."/>
            <person name="Castanera R."/>
            <person name="Culley D."/>
            <person name="Daum C."/>
            <person name="Ezra D."/>
            <person name="Gonzalez J."/>
            <person name="Henrissat B."/>
            <person name="Kuo A."/>
            <person name="Liang C."/>
            <person name="Lipzen A."/>
            <person name="Lutzoni F."/>
            <person name="Magnuson J."/>
            <person name="Mondo S."/>
            <person name="Nolan M."/>
            <person name="Ohm R."/>
            <person name="Pangilinan J."/>
            <person name="Park H.-J."/>
            <person name="Ramirez L."/>
            <person name="Alfaro M."/>
            <person name="Sun H."/>
            <person name="Tritt A."/>
            <person name="Yoshinaga Y."/>
            <person name="Zwiers L.-H."/>
            <person name="Turgeon B."/>
            <person name="Goodwin S."/>
            <person name="Spatafora J."/>
            <person name="Crous P."/>
            <person name="Grigoriev I."/>
        </authorList>
    </citation>
    <scope>NUCLEOTIDE SEQUENCE</scope>
    <source>
        <strain evidence="3">CBS 121410</strain>
    </source>
</reference>
<feature type="compositionally biased region" description="Low complexity" evidence="1">
    <location>
        <begin position="351"/>
        <end position="364"/>
    </location>
</feature>
<evidence type="ECO:0000256" key="2">
    <source>
        <dbReference type="SAM" id="Phobius"/>
    </source>
</evidence>